<evidence type="ECO:0000313" key="1">
    <source>
        <dbReference type="EMBL" id="GHI14253.1"/>
    </source>
</evidence>
<sequence>MARGEAQTVGQNPRLGSIAGLEARNLADFGAISVTGDSGLLSYHCPADTADGVPLPLFPFPQEAPVFRP</sequence>
<proteinExistence type="predicted"/>
<gene>
    <name evidence="1" type="ORF">Scinn_37160</name>
</gene>
<name>A0ABQ3NNA6_STRVG</name>
<reference evidence="2" key="1">
    <citation type="submission" date="2020-09" db="EMBL/GenBank/DDBJ databases">
        <title>Whole genome shotgun sequence of Streptomyces cinnamonensis NBRC 15873.</title>
        <authorList>
            <person name="Komaki H."/>
            <person name="Tamura T."/>
        </authorList>
    </citation>
    <scope>NUCLEOTIDE SEQUENCE [LARGE SCALE GENOMIC DNA]</scope>
    <source>
        <strain evidence="2">NBRC 15873</strain>
    </source>
</reference>
<protein>
    <submittedName>
        <fullName evidence="1">Uncharacterized protein</fullName>
    </submittedName>
</protein>
<comment type="caution">
    <text evidence="1">The sequence shown here is derived from an EMBL/GenBank/DDBJ whole genome shotgun (WGS) entry which is preliminary data.</text>
</comment>
<organism evidence="1 2">
    <name type="scientific">Streptomyces virginiae</name>
    <name type="common">Streptomyces cinnamonensis</name>
    <dbReference type="NCBI Taxonomy" id="1961"/>
    <lineage>
        <taxon>Bacteria</taxon>
        <taxon>Bacillati</taxon>
        <taxon>Actinomycetota</taxon>
        <taxon>Actinomycetes</taxon>
        <taxon>Kitasatosporales</taxon>
        <taxon>Streptomycetaceae</taxon>
        <taxon>Streptomyces</taxon>
    </lineage>
</organism>
<evidence type="ECO:0000313" key="2">
    <source>
        <dbReference type="Proteomes" id="UP000660554"/>
    </source>
</evidence>
<keyword evidence="2" id="KW-1185">Reference proteome</keyword>
<dbReference type="EMBL" id="BNDV01000008">
    <property type="protein sequence ID" value="GHI14253.1"/>
    <property type="molecule type" value="Genomic_DNA"/>
</dbReference>
<dbReference type="Proteomes" id="UP000660554">
    <property type="component" value="Unassembled WGS sequence"/>
</dbReference>
<accession>A0ABQ3NNA6</accession>